<sequence length="220" mass="25854">MLLMDTGHSSKEIRHHTSWLSAFRKLVTTTNYYERVNYRPYTMFDLKEMNSILVKNSHVRYNLGLKNITKINWGEVYFIAQFQAFLIVRQKKSHIAYIYYNIILFPWFLISCFPIIVGDLIVPISIGVDLPRFTINVANNKRLNTSSKLRHDKIQQYALNIFGVIYRTNYWLKELLLISSIDITKGSRWEVSCSVQCSELCRFTKTSHVMRNAARTKGRV</sequence>
<evidence type="ECO:0000256" key="1">
    <source>
        <dbReference type="SAM" id="Phobius"/>
    </source>
</evidence>
<reference evidence="2 3" key="1">
    <citation type="submission" date="2019-08" db="EMBL/GenBank/DDBJ databases">
        <title>The genome of the soybean aphid Biotype 1, its phylome, world population structure and adaptation to the North American continent.</title>
        <authorList>
            <person name="Giordano R."/>
            <person name="Donthu R.K."/>
            <person name="Hernandez A.G."/>
            <person name="Wright C.L."/>
            <person name="Zimin A.V."/>
        </authorList>
    </citation>
    <scope>NUCLEOTIDE SEQUENCE [LARGE SCALE GENOMIC DNA]</scope>
    <source>
        <tissue evidence="2">Whole aphids</tissue>
    </source>
</reference>
<accession>A0A6G0TIH7</accession>
<name>A0A6G0TIH7_APHGL</name>
<proteinExistence type="predicted"/>
<keyword evidence="1" id="KW-1133">Transmembrane helix</keyword>
<keyword evidence="1" id="KW-0472">Membrane</keyword>
<evidence type="ECO:0000313" key="3">
    <source>
        <dbReference type="Proteomes" id="UP000475862"/>
    </source>
</evidence>
<organism evidence="2 3">
    <name type="scientific">Aphis glycines</name>
    <name type="common">Soybean aphid</name>
    <dbReference type="NCBI Taxonomy" id="307491"/>
    <lineage>
        <taxon>Eukaryota</taxon>
        <taxon>Metazoa</taxon>
        <taxon>Ecdysozoa</taxon>
        <taxon>Arthropoda</taxon>
        <taxon>Hexapoda</taxon>
        <taxon>Insecta</taxon>
        <taxon>Pterygota</taxon>
        <taxon>Neoptera</taxon>
        <taxon>Paraneoptera</taxon>
        <taxon>Hemiptera</taxon>
        <taxon>Sternorrhyncha</taxon>
        <taxon>Aphidomorpha</taxon>
        <taxon>Aphidoidea</taxon>
        <taxon>Aphididae</taxon>
        <taxon>Aphidini</taxon>
        <taxon>Aphis</taxon>
        <taxon>Aphis</taxon>
    </lineage>
</organism>
<dbReference type="AlphaFoldDB" id="A0A6G0TIH7"/>
<evidence type="ECO:0000313" key="2">
    <source>
        <dbReference type="EMBL" id="KAE9532418.1"/>
    </source>
</evidence>
<keyword evidence="3" id="KW-1185">Reference proteome</keyword>
<dbReference type="Proteomes" id="UP000475862">
    <property type="component" value="Unassembled WGS sequence"/>
</dbReference>
<feature type="transmembrane region" description="Helical" evidence="1">
    <location>
        <begin position="97"/>
        <end position="117"/>
    </location>
</feature>
<comment type="caution">
    <text evidence="2">The sequence shown here is derived from an EMBL/GenBank/DDBJ whole genome shotgun (WGS) entry which is preliminary data.</text>
</comment>
<gene>
    <name evidence="2" type="ORF">AGLY_010041</name>
</gene>
<protein>
    <submittedName>
        <fullName evidence="2">Uncharacterized protein</fullName>
    </submittedName>
</protein>
<dbReference type="EMBL" id="VYZN01000039">
    <property type="protein sequence ID" value="KAE9532418.1"/>
    <property type="molecule type" value="Genomic_DNA"/>
</dbReference>
<keyword evidence="1" id="KW-0812">Transmembrane</keyword>